<dbReference type="GO" id="GO:0016853">
    <property type="term" value="F:isomerase activity"/>
    <property type="evidence" value="ECO:0007669"/>
    <property type="project" value="UniProtKB-KW"/>
</dbReference>
<dbReference type="PANTHER" id="PTHR12110:SF48">
    <property type="entry name" value="BLL3656 PROTEIN"/>
    <property type="match status" value="1"/>
</dbReference>
<dbReference type="InterPro" id="IPR013022">
    <property type="entry name" value="Xyl_isomerase-like_TIM-brl"/>
</dbReference>
<dbReference type="OrthoDB" id="9780241at2"/>
<dbReference type="EMBL" id="SNXZ01000003">
    <property type="protein sequence ID" value="TDP97986.1"/>
    <property type="molecule type" value="Genomic_DNA"/>
</dbReference>
<sequence>MSLVQPQEMIMGYLQLTGAFWDQPPRDSLEERIAALREFGCVGMGMNIDELERVEAATSRDHLRGMFAGYGVGLVEFEMLAGWEEADDYQGPLREREVRTFALAEAYGVPKVKAFAMAIPGITLAPVEVLAKRFAALCDRAADHGVDIALECLSFMPGFSHAKMVDVVTLADRPNATVQVDMWHLMRDPTGVPSLDRLTGKQIAGVELCDGPAQPPADLMKEAVDGRLLPGDGEWDIAGVLRTLDAKGVDVPISVEILSEELRTLTPRENVARTVTAVRDYLERIRTS</sequence>
<reference evidence="2 3" key="1">
    <citation type="submission" date="2019-03" db="EMBL/GenBank/DDBJ databases">
        <title>Genomic Encyclopedia of Type Strains, Phase IV (KMG-IV): sequencing the most valuable type-strain genomes for metagenomic binning, comparative biology and taxonomic classification.</title>
        <authorList>
            <person name="Goeker M."/>
        </authorList>
    </citation>
    <scope>NUCLEOTIDE SEQUENCE [LARGE SCALE GENOMIC DNA]</scope>
    <source>
        <strain evidence="2 3">DSM 45361</strain>
    </source>
</reference>
<evidence type="ECO:0000259" key="1">
    <source>
        <dbReference type="Pfam" id="PF01261"/>
    </source>
</evidence>
<evidence type="ECO:0000313" key="3">
    <source>
        <dbReference type="Proteomes" id="UP000295444"/>
    </source>
</evidence>
<dbReference type="PANTHER" id="PTHR12110">
    <property type="entry name" value="HYDROXYPYRUVATE ISOMERASE"/>
    <property type="match status" value="1"/>
</dbReference>
<dbReference type="RefSeq" id="WP_133851105.1">
    <property type="nucleotide sequence ID" value="NZ_SNXZ01000003.1"/>
</dbReference>
<organism evidence="2 3">
    <name type="scientific">Labedaea rhizosphaerae</name>
    <dbReference type="NCBI Taxonomy" id="598644"/>
    <lineage>
        <taxon>Bacteria</taxon>
        <taxon>Bacillati</taxon>
        <taxon>Actinomycetota</taxon>
        <taxon>Actinomycetes</taxon>
        <taxon>Pseudonocardiales</taxon>
        <taxon>Pseudonocardiaceae</taxon>
        <taxon>Labedaea</taxon>
    </lineage>
</organism>
<accession>A0A4R6SFU6</accession>
<gene>
    <name evidence="2" type="ORF">EV186_103966</name>
</gene>
<dbReference type="Proteomes" id="UP000295444">
    <property type="component" value="Unassembled WGS sequence"/>
</dbReference>
<dbReference type="SUPFAM" id="SSF51658">
    <property type="entry name" value="Xylose isomerase-like"/>
    <property type="match status" value="1"/>
</dbReference>
<dbReference type="Pfam" id="PF01261">
    <property type="entry name" value="AP_endonuc_2"/>
    <property type="match status" value="1"/>
</dbReference>
<feature type="domain" description="Xylose isomerase-like TIM barrel" evidence="1">
    <location>
        <begin position="34"/>
        <end position="272"/>
    </location>
</feature>
<comment type="caution">
    <text evidence="2">The sequence shown here is derived from an EMBL/GenBank/DDBJ whole genome shotgun (WGS) entry which is preliminary data.</text>
</comment>
<dbReference type="InterPro" id="IPR036237">
    <property type="entry name" value="Xyl_isomerase-like_sf"/>
</dbReference>
<protein>
    <submittedName>
        <fullName evidence="2">Sugar phosphate isomerase/epimerase</fullName>
    </submittedName>
</protein>
<dbReference type="Gene3D" id="3.20.20.150">
    <property type="entry name" value="Divalent-metal-dependent TIM barrel enzymes"/>
    <property type="match status" value="1"/>
</dbReference>
<dbReference type="AlphaFoldDB" id="A0A4R6SFU6"/>
<evidence type="ECO:0000313" key="2">
    <source>
        <dbReference type="EMBL" id="TDP97986.1"/>
    </source>
</evidence>
<proteinExistence type="predicted"/>
<keyword evidence="2" id="KW-0413">Isomerase</keyword>
<name>A0A4R6SFU6_LABRH</name>
<dbReference type="InterPro" id="IPR050312">
    <property type="entry name" value="IolE/XylAMocC-like"/>
</dbReference>
<keyword evidence="3" id="KW-1185">Reference proteome</keyword>